<dbReference type="Gene3D" id="3.30.420.10">
    <property type="entry name" value="Ribonuclease H-like superfamily/Ribonuclease H"/>
    <property type="match status" value="1"/>
</dbReference>
<dbReference type="EMBL" id="OU895878">
    <property type="protein sequence ID" value="CAG9803653.1"/>
    <property type="molecule type" value="Genomic_DNA"/>
</dbReference>
<dbReference type="Pfam" id="PF01612">
    <property type="entry name" value="DNA_pol_A_exo1"/>
    <property type="match status" value="1"/>
</dbReference>
<name>A0A9N9RUS6_9DIPT</name>
<dbReference type="Pfam" id="PF01927">
    <property type="entry name" value="Mut7-C"/>
    <property type="match status" value="1"/>
</dbReference>
<dbReference type="GO" id="GO:0008408">
    <property type="term" value="F:3'-5' exonuclease activity"/>
    <property type="evidence" value="ECO:0007669"/>
    <property type="project" value="InterPro"/>
</dbReference>
<dbReference type="GO" id="GO:0003676">
    <property type="term" value="F:nucleic acid binding"/>
    <property type="evidence" value="ECO:0007669"/>
    <property type="project" value="InterPro"/>
</dbReference>
<dbReference type="InterPro" id="IPR036397">
    <property type="entry name" value="RNaseH_sf"/>
</dbReference>
<dbReference type="PANTHER" id="PTHR47765:SF2">
    <property type="entry name" value="EXONUCLEASE MUT-7 HOMOLOG"/>
    <property type="match status" value="1"/>
</dbReference>
<dbReference type="OrthoDB" id="18193at2759"/>
<evidence type="ECO:0000256" key="1">
    <source>
        <dbReference type="SAM" id="MobiDB-lite"/>
    </source>
</evidence>
<dbReference type="SUPFAM" id="SSF53098">
    <property type="entry name" value="Ribonuclease H-like"/>
    <property type="match status" value="1"/>
</dbReference>
<dbReference type="InterPro" id="IPR052408">
    <property type="entry name" value="Exonuclease_MUT-7-like"/>
</dbReference>
<keyword evidence="4" id="KW-1185">Reference proteome</keyword>
<protein>
    <recommendedName>
        <fullName evidence="2">3'-5' exonuclease domain-containing protein</fullName>
    </recommendedName>
</protein>
<dbReference type="InterPro" id="IPR002782">
    <property type="entry name" value="Mut7-C_RNAse_dom"/>
</dbReference>
<dbReference type="InterPro" id="IPR012337">
    <property type="entry name" value="RNaseH-like_sf"/>
</dbReference>
<proteinExistence type="predicted"/>
<dbReference type="AlphaFoldDB" id="A0A9N9RUS6"/>
<dbReference type="GO" id="GO:0006139">
    <property type="term" value="P:nucleobase-containing compound metabolic process"/>
    <property type="evidence" value="ECO:0007669"/>
    <property type="project" value="InterPro"/>
</dbReference>
<gene>
    <name evidence="3" type="ORF">CHIRRI_LOCUS6551</name>
</gene>
<evidence type="ECO:0000313" key="3">
    <source>
        <dbReference type="EMBL" id="CAG9803653.1"/>
    </source>
</evidence>
<dbReference type="PANTHER" id="PTHR47765">
    <property type="entry name" value="3'-5' EXONUCLEASE DOMAIN-CONTAINING PROTEIN"/>
    <property type="match status" value="1"/>
</dbReference>
<organism evidence="3 4">
    <name type="scientific">Chironomus riparius</name>
    <dbReference type="NCBI Taxonomy" id="315576"/>
    <lineage>
        <taxon>Eukaryota</taxon>
        <taxon>Metazoa</taxon>
        <taxon>Ecdysozoa</taxon>
        <taxon>Arthropoda</taxon>
        <taxon>Hexapoda</taxon>
        <taxon>Insecta</taxon>
        <taxon>Pterygota</taxon>
        <taxon>Neoptera</taxon>
        <taxon>Endopterygota</taxon>
        <taxon>Diptera</taxon>
        <taxon>Nematocera</taxon>
        <taxon>Chironomoidea</taxon>
        <taxon>Chironomidae</taxon>
        <taxon>Chironominae</taxon>
        <taxon>Chironomus</taxon>
    </lineage>
</organism>
<dbReference type="InterPro" id="IPR002562">
    <property type="entry name" value="3'-5'_exonuclease_dom"/>
</dbReference>
<reference evidence="3" key="1">
    <citation type="submission" date="2022-01" db="EMBL/GenBank/DDBJ databases">
        <authorList>
            <person name="King R."/>
        </authorList>
    </citation>
    <scope>NUCLEOTIDE SEQUENCE</scope>
</reference>
<feature type="domain" description="3'-5' exonuclease" evidence="2">
    <location>
        <begin position="426"/>
        <end position="619"/>
    </location>
</feature>
<dbReference type="Proteomes" id="UP001153620">
    <property type="component" value="Chromosome 2"/>
</dbReference>
<feature type="region of interest" description="Disordered" evidence="1">
    <location>
        <begin position="644"/>
        <end position="663"/>
    </location>
</feature>
<evidence type="ECO:0000259" key="2">
    <source>
        <dbReference type="SMART" id="SM00474"/>
    </source>
</evidence>
<evidence type="ECO:0000313" key="4">
    <source>
        <dbReference type="Proteomes" id="UP001153620"/>
    </source>
</evidence>
<dbReference type="SMART" id="SM00474">
    <property type="entry name" value="35EXOc"/>
    <property type="match status" value="1"/>
</dbReference>
<accession>A0A9N9RUS6</accession>
<sequence>MANLSSGYPAEYFNSDDDEYYVNDSPEKLKIDLRKNTDEQSVAKIKLIKPLGIEAGLEKRDFDISLDNNSQQWFDQIYQYWKQYKKSPVLSSVIQKFYQNVSDPFIYALKFFANASDHSNPKSNSFAYTILDELAKFKKMCNLDTALLLDDNKKMVAFNFLKKSGQITAFRLVVDIFELIKSKHLFIPEIRDLVATKHFKEAGQIAFDLELYNDFSIDEFLIPLILQDKLGIFEDYLDKAVNLRVPMIQLLDSFLQRDSSVRQVCDYYIRKYELQDVKYEKLNKKTVAKLLNRLLKKYQLPDSITPNMKKQKEFGSLFFILRKNFIEKSLNQASFEEMVKDTIGSENKELQQELVCSCVNYGSLEDAIKWTKYYNVDLSEVPKVIRDNINNDKFTNFESTNKENDNNSVSLDGECVHTLPLNKCCVILVNEIELYREMINDLQTSKIISFDTEWKPTILACSDVSLIQLAKRDRIYLVDVITLMQHNMSSRDWSLLGRCIFNNEEILKLGFAHSTDISMLVKFQAFGIQHNQSSHSYLDLQGLWQKVINFPDFRFPFHDDVSSQSLSNLVKLCLGKKLDKSNQFSNWQQRPLRAEQITYAALDAFCLFEIYDIIGNAIAKMGINYDELINNILMENKRDIASLTKKESRQRTQNNQQQQHPLPDIIYRQPKSIREISFVTDYMIGGVGKILRQVGIDTRILKGDYVDHDECIKYSQNENRIILSASKPLCSRYQKYTKPGFSYVLNNLNDIAALEEIIKTFKINIKHEHIFSRCMVCNCDEFLIASKFDLIRIKYNRQSIPNDLMPFLTDIEESSKIIFPEHKAFFAWRRYNMEQATKYGTKINADSVADGTLRVFQTFYICESCSKIYYDGGHYQNTCGGKFDHLLNLYPDANKA</sequence>
<reference evidence="3" key="2">
    <citation type="submission" date="2022-10" db="EMBL/GenBank/DDBJ databases">
        <authorList>
            <consortium name="ENA_rothamsted_submissions"/>
            <consortium name="culmorum"/>
            <person name="King R."/>
        </authorList>
    </citation>
    <scope>NUCLEOTIDE SEQUENCE</scope>
</reference>